<keyword evidence="4 6" id="KW-1133">Transmembrane helix</keyword>
<dbReference type="OrthoDB" id="196650at2759"/>
<evidence type="ECO:0000256" key="5">
    <source>
        <dbReference type="ARBA" id="ARBA00023136"/>
    </source>
</evidence>
<evidence type="ECO:0000256" key="1">
    <source>
        <dbReference type="ARBA" id="ARBA00004141"/>
    </source>
</evidence>
<feature type="transmembrane region" description="Helical" evidence="6">
    <location>
        <begin position="338"/>
        <end position="360"/>
    </location>
</feature>
<dbReference type="AlphaFoldDB" id="A0A6A4VPE4"/>
<dbReference type="Gene3D" id="1.20.1250.20">
    <property type="entry name" value="MFS general substrate transporter like domains"/>
    <property type="match status" value="1"/>
</dbReference>
<dbReference type="PROSITE" id="PS00216">
    <property type="entry name" value="SUGAR_TRANSPORT_1"/>
    <property type="match status" value="1"/>
</dbReference>
<evidence type="ECO:0000259" key="7">
    <source>
        <dbReference type="PROSITE" id="PS50850"/>
    </source>
</evidence>
<feature type="transmembrane region" description="Helical" evidence="6">
    <location>
        <begin position="114"/>
        <end position="130"/>
    </location>
</feature>
<organism evidence="8 9">
    <name type="scientific">Amphibalanus amphitrite</name>
    <name type="common">Striped barnacle</name>
    <name type="synonym">Balanus amphitrite</name>
    <dbReference type="NCBI Taxonomy" id="1232801"/>
    <lineage>
        <taxon>Eukaryota</taxon>
        <taxon>Metazoa</taxon>
        <taxon>Ecdysozoa</taxon>
        <taxon>Arthropoda</taxon>
        <taxon>Crustacea</taxon>
        <taxon>Multicrustacea</taxon>
        <taxon>Cirripedia</taxon>
        <taxon>Thoracica</taxon>
        <taxon>Thoracicalcarea</taxon>
        <taxon>Balanomorpha</taxon>
        <taxon>Balanoidea</taxon>
        <taxon>Balanidae</taxon>
        <taxon>Amphibalaninae</taxon>
        <taxon>Amphibalanus</taxon>
    </lineage>
</organism>
<feature type="transmembrane region" description="Helical" evidence="6">
    <location>
        <begin position="21"/>
        <end position="43"/>
    </location>
</feature>
<gene>
    <name evidence="8" type="primary">Mfsd10</name>
    <name evidence="8" type="ORF">FJT64_007058</name>
</gene>
<dbReference type="GO" id="GO:0022857">
    <property type="term" value="F:transmembrane transporter activity"/>
    <property type="evidence" value="ECO:0007669"/>
    <property type="project" value="InterPro"/>
</dbReference>
<dbReference type="PANTHER" id="PTHR23504">
    <property type="entry name" value="MAJOR FACILITATOR SUPERFAMILY DOMAIN-CONTAINING PROTEIN 10"/>
    <property type="match status" value="1"/>
</dbReference>
<sequence>MAKPDSTGGGDGGPQAYSRRHIWVVFVSLLLDLLSFTMILPLLPSLLDYYESHDTSGAYPLVVSRVREFGAAIGAPDRFTPVLLGGLLGSLFSLLQFLTAPVSGRLSDVYGRRPVLLLSLVGIAASYVLWYRASSFLVFVAARVAGGLSKGNVNLSSAIVTDVTDVESRGRGMAWLGVAFSVGFIVGPIMGAAFAAGFGRGGGGGATLYQAPAMLAIALSSLNVLFVYLALPESLPAERRRRTRRRCGTSVLVYFLYLFIFSGVEFTLTFHCHTRFAYTSMQQGYMFLYMGALMAVVQGGYVRRIPEQRMERTALVGVGLLLPSFVAVALSYSQLGLYAGFTLYALSTAVCVPCLSTIAARYGGAHQKGACDGRSQRTLRMCRVTVTQRN</sequence>
<dbReference type="GO" id="GO:0031526">
    <property type="term" value="C:brush border membrane"/>
    <property type="evidence" value="ECO:0007669"/>
    <property type="project" value="TreeGrafter"/>
</dbReference>
<dbReference type="Pfam" id="PF07690">
    <property type="entry name" value="MFS_1"/>
    <property type="match status" value="1"/>
</dbReference>
<dbReference type="InterPro" id="IPR005829">
    <property type="entry name" value="Sugar_transporter_CS"/>
</dbReference>
<feature type="transmembrane region" description="Helical" evidence="6">
    <location>
        <begin position="314"/>
        <end position="332"/>
    </location>
</feature>
<dbReference type="PROSITE" id="PS50850">
    <property type="entry name" value="MFS"/>
    <property type="match status" value="1"/>
</dbReference>
<feature type="transmembrane region" description="Helical" evidence="6">
    <location>
        <begin position="174"/>
        <end position="196"/>
    </location>
</feature>
<dbReference type="PANTHER" id="PTHR23504:SF31">
    <property type="entry name" value="MAJOR FACILITATOR SUPERFAMILY DOMAIN-CONTAINING PROTEIN 10"/>
    <property type="match status" value="1"/>
</dbReference>
<dbReference type="EMBL" id="VIIS01001616">
    <property type="protein sequence ID" value="KAF0295503.1"/>
    <property type="molecule type" value="Genomic_DNA"/>
</dbReference>
<dbReference type="Proteomes" id="UP000440578">
    <property type="component" value="Unassembled WGS sequence"/>
</dbReference>
<evidence type="ECO:0000256" key="3">
    <source>
        <dbReference type="ARBA" id="ARBA00022692"/>
    </source>
</evidence>
<dbReference type="SUPFAM" id="SSF103473">
    <property type="entry name" value="MFS general substrate transporter"/>
    <property type="match status" value="1"/>
</dbReference>
<name>A0A6A4VPE4_AMPAM</name>
<comment type="caution">
    <text evidence="8">The sequence shown here is derived from an EMBL/GenBank/DDBJ whole genome shotgun (WGS) entry which is preliminary data.</text>
</comment>
<protein>
    <submittedName>
        <fullName evidence="8">Major facilitator superfamily domain-containing protein 10</fullName>
    </submittedName>
</protein>
<evidence type="ECO:0000313" key="9">
    <source>
        <dbReference type="Proteomes" id="UP000440578"/>
    </source>
</evidence>
<keyword evidence="5 6" id="KW-0472">Membrane</keyword>
<feature type="transmembrane region" description="Helical" evidence="6">
    <location>
        <begin position="283"/>
        <end position="302"/>
    </location>
</feature>
<comment type="subcellular location">
    <subcellularLocation>
        <location evidence="1">Membrane</location>
        <topology evidence="1">Multi-pass membrane protein</topology>
    </subcellularLocation>
</comment>
<evidence type="ECO:0000256" key="2">
    <source>
        <dbReference type="ARBA" id="ARBA00022448"/>
    </source>
</evidence>
<keyword evidence="2" id="KW-0813">Transport</keyword>
<proteinExistence type="predicted"/>
<dbReference type="InterPro" id="IPR020846">
    <property type="entry name" value="MFS_dom"/>
</dbReference>
<feature type="transmembrane region" description="Helical" evidence="6">
    <location>
        <begin position="251"/>
        <end position="271"/>
    </location>
</feature>
<reference evidence="8 9" key="1">
    <citation type="submission" date="2019-07" db="EMBL/GenBank/DDBJ databases">
        <title>Draft genome assembly of a fouling barnacle, Amphibalanus amphitrite (Darwin, 1854): The first reference genome for Thecostraca.</title>
        <authorList>
            <person name="Kim W."/>
        </authorList>
    </citation>
    <scope>NUCLEOTIDE SEQUENCE [LARGE SCALE GENOMIC DNA]</scope>
    <source>
        <strain evidence="8">SNU_AA5</strain>
        <tissue evidence="8">Soma without cirri and trophi</tissue>
    </source>
</reference>
<dbReference type="InterPro" id="IPR036259">
    <property type="entry name" value="MFS_trans_sf"/>
</dbReference>
<feature type="transmembrane region" description="Helical" evidence="6">
    <location>
        <begin position="208"/>
        <end position="231"/>
    </location>
</feature>
<feature type="domain" description="Major facilitator superfamily (MFS) profile" evidence="7">
    <location>
        <begin position="21"/>
        <end position="390"/>
    </location>
</feature>
<accession>A0A6A4VPE4</accession>
<keyword evidence="9" id="KW-1185">Reference proteome</keyword>
<evidence type="ECO:0000256" key="6">
    <source>
        <dbReference type="SAM" id="Phobius"/>
    </source>
</evidence>
<evidence type="ECO:0000313" key="8">
    <source>
        <dbReference type="EMBL" id="KAF0295503.1"/>
    </source>
</evidence>
<evidence type="ECO:0000256" key="4">
    <source>
        <dbReference type="ARBA" id="ARBA00022989"/>
    </source>
</evidence>
<keyword evidence="3 6" id="KW-0812">Transmembrane</keyword>
<dbReference type="InterPro" id="IPR011701">
    <property type="entry name" value="MFS"/>
</dbReference>